<feature type="DNA-binding region" description="H-T-H motif" evidence="2">
    <location>
        <begin position="32"/>
        <end position="51"/>
    </location>
</feature>
<dbReference type="Pfam" id="PF00440">
    <property type="entry name" value="TetR_N"/>
    <property type="match status" value="1"/>
</dbReference>
<dbReference type="PRINTS" id="PR00455">
    <property type="entry name" value="HTHTETR"/>
</dbReference>
<dbReference type="PROSITE" id="PS50977">
    <property type="entry name" value="HTH_TETR_2"/>
    <property type="match status" value="1"/>
</dbReference>
<dbReference type="Gene3D" id="1.10.357.10">
    <property type="entry name" value="Tetracycline Repressor, domain 2"/>
    <property type="match status" value="1"/>
</dbReference>
<dbReference type="InterPro" id="IPR001647">
    <property type="entry name" value="HTH_TetR"/>
</dbReference>
<gene>
    <name evidence="4" type="ORF">GCM10010969_30020</name>
</gene>
<evidence type="ECO:0000259" key="3">
    <source>
        <dbReference type="PROSITE" id="PS50977"/>
    </source>
</evidence>
<dbReference type="Pfam" id="PF08360">
    <property type="entry name" value="TetR_C_5"/>
    <property type="match status" value="1"/>
</dbReference>
<proteinExistence type="predicted"/>
<sequence length="196" mass="22422">MSKKQIQSEETKKKFAEAAKALFAQKGYKGTSVEDIVKLAGGSKGNVYYHFTNKEGLFIYLLKEWEREFNEQWESKVEQYATIEETLTALAEHLLHSDLNFPLTKAADEFLNEEWNNSEVKDGIEAYIAGHIESGRKMFEKYMAKGELAQGDPHMLAVILEALFEGLDEMSRYSSGEPRQLYYKAVHVLLNGIKVR</sequence>
<dbReference type="PANTHER" id="PTHR43479">
    <property type="entry name" value="ACREF/ENVCD OPERON REPRESSOR-RELATED"/>
    <property type="match status" value="1"/>
</dbReference>
<evidence type="ECO:0000313" key="4">
    <source>
        <dbReference type="EMBL" id="GGO04623.1"/>
    </source>
</evidence>
<reference evidence="5" key="1">
    <citation type="journal article" date="2019" name="Int. J. Syst. Evol. Microbiol.">
        <title>The Global Catalogue of Microorganisms (GCM) 10K type strain sequencing project: providing services to taxonomists for standard genome sequencing and annotation.</title>
        <authorList>
            <consortium name="The Broad Institute Genomics Platform"/>
            <consortium name="The Broad Institute Genome Sequencing Center for Infectious Disease"/>
            <person name="Wu L."/>
            <person name="Ma J."/>
        </authorList>
    </citation>
    <scope>NUCLEOTIDE SEQUENCE [LARGE SCALE GENOMIC DNA]</scope>
    <source>
        <strain evidence="5">CGMCC 1.6964</strain>
    </source>
</reference>
<dbReference type="InterPro" id="IPR013571">
    <property type="entry name" value="Tscrpt_reg_QacR_C"/>
</dbReference>
<dbReference type="InterPro" id="IPR009057">
    <property type="entry name" value="Homeodomain-like_sf"/>
</dbReference>
<evidence type="ECO:0000313" key="5">
    <source>
        <dbReference type="Proteomes" id="UP000606653"/>
    </source>
</evidence>
<organism evidence="4 5">
    <name type="scientific">Saccharibacillus kuerlensis</name>
    <dbReference type="NCBI Taxonomy" id="459527"/>
    <lineage>
        <taxon>Bacteria</taxon>
        <taxon>Bacillati</taxon>
        <taxon>Bacillota</taxon>
        <taxon>Bacilli</taxon>
        <taxon>Bacillales</taxon>
        <taxon>Paenibacillaceae</taxon>
        <taxon>Saccharibacillus</taxon>
    </lineage>
</organism>
<keyword evidence="5" id="KW-1185">Reference proteome</keyword>
<dbReference type="InterPro" id="IPR036271">
    <property type="entry name" value="Tet_transcr_reg_TetR-rel_C_sf"/>
</dbReference>
<name>A0ABQ2L5W4_9BACL</name>
<keyword evidence="1 2" id="KW-0238">DNA-binding</keyword>
<dbReference type="PANTHER" id="PTHR43479:SF11">
    <property type="entry name" value="ACREF_ENVCD OPERON REPRESSOR-RELATED"/>
    <property type="match status" value="1"/>
</dbReference>
<evidence type="ECO:0000256" key="2">
    <source>
        <dbReference type="PROSITE-ProRule" id="PRU00335"/>
    </source>
</evidence>
<dbReference type="EMBL" id="BMLN01000009">
    <property type="protein sequence ID" value="GGO04623.1"/>
    <property type="molecule type" value="Genomic_DNA"/>
</dbReference>
<dbReference type="SUPFAM" id="SSF46689">
    <property type="entry name" value="Homeodomain-like"/>
    <property type="match status" value="1"/>
</dbReference>
<accession>A0ABQ2L5W4</accession>
<comment type="caution">
    <text evidence="4">The sequence shown here is derived from an EMBL/GenBank/DDBJ whole genome shotgun (WGS) entry which is preliminary data.</text>
</comment>
<dbReference type="RefSeq" id="WP_018977896.1">
    <property type="nucleotide sequence ID" value="NZ_BMLN01000009.1"/>
</dbReference>
<dbReference type="InterPro" id="IPR050624">
    <property type="entry name" value="HTH-type_Tx_Regulator"/>
</dbReference>
<dbReference type="SUPFAM" id="SSF48498">
    <property type="entry name" value="Tetracyclin repressor-like, C-terminal domain"/>
    <property type="match status" value="1"/>
</dbReference>
<dbReference type="Proteomes" id="UP000606653">
    <property type="component" value="Unassembled WGS sequence"/>
</dbReference>
<protein>
    <submittedName>
        <fullName evidence="4">TetR family transcriptional regulator</fullName>
    </submittedName>
</protein>
<dbReference type="Gene3D" id="1.10.10.60">
    <property type="entry name" value="Homeodomain-like"/>
    <property type="match status" value="1"/>
</dbReference>
<evidence type="ECO:0000256" key="1">
    <source>
        <dbReference type="ARBA" id="ARBA00023125"/>
    </source>
</evidence>
<feature type="domain" description="HTH tetR-type" evidence="3">
    <location>
        <begin position="9"/>
        <end position="69"/>
    </location>
</feature>